<evidence type="ECO:0000313" key="2">
    <source>
        <dbReference type="Proteomes" id="UP000613177"/>
    </source>
</evidence>
<organism evidence="1 2">
    <name type="scientific">Thamnidium elegans</name>
    <dbReference type="NCBI Taxonomy" id="101142"/>
    <lineage>
        <taxon>Eukaryota</taxon>
        <taxon>Fungi</taxon>
        <taxon>Fungi incertae sedis</taxon>
        <taxon>Mucoromycota</taxon>
        <taxon>Mucoromycotina</taxon>
        <taxon>Mucoromycetes</taxon>
        <taxon>Mucorales</taxon>
        <taxon>Mucorineae</taxon>
        <taxon>Mucoraceae</taxon>
        <taxon>Thamnidium</taxon>
    </lineage>
</organism>
<sequence>MNPSWTGINEWEYLSILTNVFRLWLDFDDVESAKSLKQELQCFNTKKIQDIPPERVRDLQKSFAYQSELEAKLSEWDSSNYFMNKALDIDPALLQNNGYEIKCDYLYLAFLNTAFALEGSSSKSSVELFEWITLSFNRLLDWKSGVPTSLESYFRDLVLKVCIKDDKLLNEAQVTKVLQVLEKSVPEQEKKKLGYFMARVFVISKLLLVEAKDIKQRLLQDDYFEAVEKIPIPQEDNDLTNLNIIIKKICSTQLVSISKIMEGLDLLTQRAKGVSESKDGRIRMFKIKVLSDMVLTLEDPTNFNPDVLRLALDDIFLVKDEMEFITLGVIQMILCKTGDNFYDKKMYSVALPWYRYTMSIILSPSTDNNNIIALASKLSLCYEHLNDFNAAFDHMKQGLDSPSETISATAEDYLLLLKFSFAQDQIEQKIGNCACVIQYFYEYGREASVAKDILQYTLESIEKESSVEYRKDHVHYIVSIMRAVIHIKTTVYERLADDGRLRAQDLHFQSIISYFNDVLRIVNEIGKDINEKPHCIRSSDIQWMTQTVYNLGLFCFNVGRNSEGRSFFQLIENISRSFTSEFLKSFTSEQIKIFKLLATCFGGLDNNRHSNQYYEDILNGLDTPIQETTDPSFYHVMRSLKLNLCVRLGLFDRATDIFANHCRLPDCPFPILEHMADTNCPLEYAYNTLKNLHTKLIDRNVHEYSKWTRIFVSTTISRKIRKDVYECINTVIDQQIYKDTNYPQNEIYYLIVVTWNEGVTSNFDTSEGYDWYRLSFTFLSVYQVTAKKNELENNMRIAYNIIKK</sequence>
<gene>
    <name evidence="1" type="ORF">INT48_000450</name>
</gene>
<comment type="caution">
    <text evidence="1">The sequence shown here is derived from an EMBL/GenBank/DDBJ whole genome shotgun (WGS) entry which is preliminary data.</text>
</comment>
<dbReference type="InterPro" id="IPR039057">
    <property type="entry name" value="Spo22/ZIP4"/>
</dbReference>
<dbReference type="PANTHER" id="PTHR40375">
    <property type="entry name" value="SPORULATION-SPECIFIC PROTEIN 22"/>
    <property type="match status" value="1"/>
</dbReference>
<accession>A0A8H7VSR3</accession>
<dbReference type="EMBL" id="JAEPRE010000139">
    <property type="protein sequence ID" value="KAG2231710.1"/>
    <property type="molecule type" value="Genomic_DNA"/>
</dbReference>
<dbReference type="PANTHER" id="PTHR40375:SF2">
    <property type="entry name" value="SPORULATION-SPECIFIC PROTEIN 22"/>
    <property type="match status" value="1"/>
</dbReference>
<dbReference type="AlphaFoldDB" id="A0A8H7VSR3"/>
<name>A0A8H7VSR3_9FUNG</name>
<keyword evidence="2" id="KW-1185">Reference proteome</keyword>
<dbReference type="GO" id="GO:0090173">
    <property type="term" value="P:regulation of synaptonemal complex assembly"/>
    <property type="evidence" value="ECO:0007669"/>
    <property type="project" value="InterPro"/>
</dbReference>
<evidence type="ECO:0000313" key="1">
    <source>
        <dbReference type="EMBL" id="KAG2231710.1"/>
    </source>
</evidence>
<reference evidence="1" key="1">
    <citation type="submission" date="2021-01" db="EMBL/GenBank/DDBJ databases">
        <title>Metabolic potential, ecology and presence of endohyphal bacteria is reflected in genomic diversity of Mucoromycotina.</title>
        <authorList>
            <person name="Muszewska A."/>
            <person name="Okrasinska A."/>
            <person name="Steczkiewicz K."/>
            <person name="Drgas O."/>
            <person name="Orlowska M."/>
            <person name="Perlinska-Lenart U."/>
            <person name="Aleksandrzak-Piekarczyk T."/>
            <person name="Szatraj K."/>
            <person name="Zielenkiewicz U."/>
            <person name="Pilsyk S."/>
            <person name="Malc E."/>
            <person name="Mieczkowski P."/>
            <person name="Kruszewska J.S."/>
            <person name="Biernat P."/>
            <person name="Pawlowska J."/>
        </authorList>
    </citation>
    <scope>NUCLEOTIDE SEQUENCE</scope>
    <source>
        <strain evidence="1">WA0000018081</strain>
    </source>
</reference>
<proteinExistence type="predicted"/>
<protein>
    <submittedName>
        <fullName evidence="1">Uncharacterized protein</fullName>
    </submittedName>
</protein>
<dbReference type="Proteomes" id="UP000613177">
    <property type="component" value="Unassembled WGS sequence"/>
</dbReference>